<evidence type="ECO:0000313" key="7">
    <source>
        <dbReference type="Proteomes" id="UP001142055"/>
    </source>
</evidence>
<proteinExistence type="inferred from homology"/>
<dbReference type="InterPro" id="IPR033753">
    <property type="entry name" value="GCV_H/Fam206"/>
</dbReference>
<dbReference type="Gene3D" id="2.40.50.100">
    <property type="match status" value="1"/>
</dbReference>
<dbReference type="Proteomes" id="UP001142055">
    <property type="component" value="Chromosome 2"/>
</dbReference>
<reference evidence="6" key="1">
    <citation type="submission" date="2022-12" db="EMBL/GenBank/DDBJ databases">
        <title>Genome assemblies of Blomia tropicalis.</title>
        <authorList>
            <person name="Cui Y."/>
        </authorList>
    </citation>
    <scope>NUCLEOTIDE SEQUENCE</scope>
    <source>
        <tissue evidence="6">Adult mites</tissue>
    </source>
</reference>
<dbReference type="InterPro" id="IPR011053">
    <property type="entry name" value="Single_hybrid_motif"/>
</dbReference>
<keyword evidence="4" id="KW-0496">Mitochondrion</keyword>
<evidence type="ECO:0000256" key="4">
    <source>
        <dbReference type="RuleBase" id="RU364055"/>
    </source>
</evidence>
<evidence type="ECO:0000256" key="3">
    <source>
        <dbReference type="PIRSR" id="PIRSR617453-50"/>
    </source>
</evidence>
<dbReference type="GO" id="GO:0005960">
    <property type="term" value="C:glycine cleavage complex"/>
    <property type="evidence" value="ECO:0007669"/>
    <property type="project" value="UniProtKB-UniRule"/>
</dbReference>
<dbReference type="Pfam" id="PF01597">
    <property type="entry name" value="GCV_H"/>
    <property type="match status" value="1"/>
</dbReference>
<keyword evidence="2 3" id="KW-0450">Lipoyl</keyword>
<dbReference type="GO" id="GO:0005739">
    <property type="term" value="C:mitochondrion"/>
    <property type="evidence" value="ECO:0007669"/>
    <property type="project" value="UniProtKB-SubCell"/>
</dbReference>
<feature type="modified residue" description="N6-lipoyllysine" evidence="3">
    <location>
        <position position="71"/>
    </location>
</feature>
<comment type="subcellular location">
    <subcellularLocation>
        <location evidence="4">Mitochondrion</location>
    </subcellularLocation>
</comment>
<keyword evidence="7" id="KW-1185">Reference proteome</keyword>
<dbReference type="GO" id="GO:0019464">
    <property type="term" value="P:glycine decarboxylation via glycine cleavage system"/>
    <property type="evidence" value="ECO:0007669"/>
    <property type="project" value="UniProtKB-UniRule"/>
</dbReference>
<dbReference type="CDD" id="cd06848">
    <property type="entry name" value="GCS_H"/>
    <property type="match status" value="1"/>
</dbReference>
<dbReference type="InterPro" id="IPR017453">
    <property type="entry name" value="GCV_H_sub"/>
</dbReference>
<dbReference type="HAMAP" id="MF_00272">
    <property type="entry name" value="GcvH"/>
    <property type="match status" value="1"/>
</dbReference>
<dbReference type="SUPFAM" id="SSF51230">
    <property type="entry name" value="Single hybrid motif"/>
    <property type="match status" value="1"/>
</dbReference>
<dbReference type="AlphaFoldDB" id="A0A9Q0MC03"/>
<comment type="caution">
    <text evidence="6">The sequence shown here is derived from an EMBL/GenBank/DDBJ whole genome shotgun (WGS) entry which is preliminary data.</text>
</comment>
<comment type="subunit">
    <text evidence="4">The glycine cleavage system is composed of four proteins: P, T, L and H.</text>
</comment>
<evidence type="ECO:0000256" key="1">
    <source>
        <dbReference type="ARBA" id="ARBA00009249"/>
    </source>
</evidence>
<dbReference type="GO" id="GO:0009249">
    <property type="term" value="P:protein lipoylation"/>
    <property type="evidence" value="ECO:0007669"/>
    <property type="project" value="TreeGrafter"/>
</dbReference>
<sequence>MNYTVQRFLSDRRYSEKHEWVTLDANDKSIGTIGISNYAQEALGDVVYVQAPEIGSEHNQDDEVGAVESVKAANEIYTPLSGTILEVNQALDEKPGLINSSCYDEGWIFKIKIKDPKEVDGLMDEKAYEQFLKSAH</sequence>
<dbReference type="PROSITE" id="PS50968">
    <property type="entry name" value="BIOTINYL_LIPOYL"/>
    <property type="match status" value="1"/>
</dbReference>
<organism evidence="6 7">
    <name type="scientific">Blomia tropicalis</name>
    <name type="common">Mite</name>
    <dbReference type="NCBI Taxonomy" id="40697"/>
    <lineage>
        <taxon>Eukaryota</taxon>
        <taxon>Metazoa</taxon>
        <taxon>Ecdysozoa</taxon>
        <taxon>Arthropoda</taxon>
        <taxon>Chelicerata</taxon>
        <taxon>Arachnida</taxon>
        <taxon>Acari</taxon>
        <taxon>Acariformes</taxon>
        <taxon>Sarcoptiformes</taxon>
        <taxon>Astigmata</taxon>
        <taxon>Glycyphagoidea</taxon>
        <taxon>Echimyopodidae</taxon>
        <taxon>Blomia</taxon>
    </lineage>
</organism>
<dbReference type="NCBIfam" id="NF002270">
    <property type="entry name" value="PRK01202.1"/>
    <property type="match status" value="1"/>
</dbReference>
<dbReference type="NCBIfam" id="TIGR00527">
    <property type="entry name" value="gcvH"/>
    <property type="match status" value="1"/>
</dbReference>
<accession>A0A9Q0MC03</accession>
<dbReference type="PANTHER" id="PTHR11715:SF3">
    <property type="entry name" value="GLYCINE CLEAVAGE SYSTEM H PROTEIN-RELATED"/>
    <property type="match status" value="1"/>
</dbReference>
<keyword evidence="4" id="KW-0809">Transit peptide</keyword>
<dbReference type="OMA" id="KEHEWIR"/>
<dbReference type="PANTHER" id="PTHR11715">
    <property type="entry name" value="GLYCINE CLEAVAGE SYSTEM H PROTEIN"/>
    <property type="match status" value="1"/>
</dbReference>
<evidence type="ECO:0000313" key="6">
    <source>
        <dbReference type="EMBL" id="KAJ6221417.1"/>
    </source>
</evidence>
<dbReference type="InterPro" id="IPR002930">
    <property type="entry name" value="GCV_H"/>
</dbReference>
<feature type="domain" description="Lipoyl-binding" evidence="5">
    <location>
        <begin position="30"/>
        <end position="112"/>
    </location>
</feature>
<comment type="cofactor">
    <cofactor evidence="4">
        <name>(R)-lipoate</name>
        <dbReference type="ChEBI" id="CHEBI:83088"/>
    </cofactor>
    <text evidence="4">Binds 1 lipoyl cofactor covalently.</text>
</comment>
<gene>
    <name evidence="6" type="ORF">RDWZM_007229</name>
</gene>
<dbReference type="InterPro" id="IPR000089">
    <property type="entry name" value="Biotin_lipoyl"/>
</dbReference>
<name>A0A9Q0MC03_BLOTA</name>
<comment type="similarity">
    <text evidence="1 4">Belongs to the GcvH family.</text>
</comment>
<comment type="function">
    <text evidence="4">The H protein shuttles the methylamine group of glycine from the P protein to the T protein.</text>
</comment>
<protein>
    <recommendedName>
        <fullName evidence="4">Glycine cleavage system H protein</fullName>
    </recommendedName>
</protein>
<dbReference type="EMBL" id="JAPWDV010000002">
    <property type="protein sequence ID" value="KAJ6221417.1"/>
    <property type="molecule type" value="Genomic_DNA"/>
</dbReference>
<evidence type="ECO:0000256" key="2">
    <source>
        <dbReference type="ARBA" id="ARBA00022823"/>
    </source>
</evidence>
<evidence type="ECO:0000259" key="5">
    <source>
        <dbReference type="PROSITE" id="PS50968"/>
    </source>
</evidence>